<keyword evidence="2" id="KW-1185">Reference proteome</keyword>
<dbReference type="Proteomes" id="UP000192783">
    <property type="component" value="Unassembled WGS sequence"/>
</dbReference>
<dbReference type="EMBL" id="FWXF01000003">
    <property type="protein sequence ID" value="SMC20100.1"/>
    <property type="molecule type" value="Genomic_DNA"/>
</dbReference>
<evidence type="ECO:0000313" key="1">
    <source>
        <dbReference type="EMBL" id="SMC20100.1"/>
    </source>
</evidence>
<organism evidence="1 2">
    <name type="scientific">Desulfacinum hydrothermale DSM 13146</name>
    <dbReference type="NCBI Taxonomy" id="1121390"/>
    <lineage>
        <taxon>Bacteria</taxon>
        <taxon>Pseudomonadati</taxon>
        <taxon>Thermodesulfobacteriota</taxon>
        <taxon>Syntrophobacteria</taxon>
        <taxon>Syntrophobacterales</taxon>
        <taxon>Syntrophobacteraceae</taxon>
        <taxon>Desulfacinum</taxon>
    </lineage>
</organism>
<name>A0A1W1X8E4_9BACT</name>
<accession>A0A1W1X8E4</accession>
<dbReference type="RefSeq" id="WP_139796483.1">
    <property type="nucleotide sequence ID" value="NZ_FWXF01000003.1"/>
</dbReference>
<dbReference type="InterPro" id="IPR011330">
    <property type="entry name" value="Glyco_hydro/deAcase_b/a-brl"/>
</dbReference>
<sequence length="700" mass="79071">MWAPSYWTRSISILFVSAWILLSAPQTGLAEGTPLARRVLVIYGEGQSERDNPVFSHAGGVLHHLGLLMDYWDVNRRPLPDDTMMENVRAVIVTLRHPVESNRTSYLQWLQHQLDSGRKLVVLGLLGVDPQRGESTERKLVADIWKRLGVHYSGLDITPAWKRRYVFKNTQMVEWERRYPPFPPPVYRAEKVDAALTAHLVVSVQGSDEDPAVLVGTHPNGGFAFPGTFIWTDPETFDTQWYVDPFLFFSKALDLETLPTPDPTTLNGLRVAFSHIDGDGFGGYTEIKGYENCAEVIRDEILKAFDFPVTASVITAEVDPQTLGRPALKALAREIFRLPNVEPASHSFSHPFYWDPKDVGKSRYHRLHGLQVPGYHFDPEQEIVGSAAYISRELAPEGKPCRLFLWTGNCRPRPEDMALCDKAGLLNMNGGDTLWDAAHPSVSYVSPFFWRLGDHLQVLTGQANENILTNLWSGPYFGYRNVIETMKRTEKPRRLKPIDIYYHYYSAQYEASLQALKEVYQWVLAQEIAPVFTSQYIRMVQGFATARIFQAAPDTFEVENYGHCLTVRFDRSDRVPDLDRSQNVVGYLRMDHCLYVSLQPGGSKARIVLAPAESPPPRQPHVRKATGWVTLLKRDPQSLEAAYRGFGRRGWIEWAGVRPGAEVKAEGSALPSGPMRASADESGYLRLSPLQTGSLKLSWR</sequence>
<gene>
    <name evidence="1" type="ORF">SAMN02746041_00813</name>
</gene>
<dbReference type="PANTHER" id="PTHR35882:SF1">
    <property type="match status" value="1"/>
</dbReference>
<dbReference type="PANTHER" id="PTHR35882">
    <property type="entry name" value="PELA"/>
    <property type="match status" value="1"/>
</dbReference>
<dbReference type="GO" id="GO:0005975">
    <property type="term" value="P:carbohydrate metabolic process"/>
    <property type="evidence" value="ECO:0007669"/>
    <property type="project" value="InterPro"/>
</dbReference>
<evidence type="ECO:0000313" key="2">
    <source>
        <dbReference type="Proteomes" id="UP000192783"/>
    </source>
</evidence>
<dbReference type="SUPFAM" id="SSF88713">
    <property type="entry name" value="Glycoside hydrolase/deacetylase"/>
    <property type="match status" value="1"/>
</dbReference>
<reference evidence="1 2" key="1">
    <citation type="submission" date="2017-04" db="EMBL/GenBank/DDBJ databases">
        <authorList>
            <person name="Afonso C.L."/>
            <person name="Miller P.J."/>
            <person name="Scott M.A."/>
            <person name="Spackman E."/>
            <person name="Goraichik I."/>
            <person name="Dimitrov K.M."/>
            <person name="Suarez D.L."/>
            <person name="Swayne D.E."/>
        </authorList>
    </citation>
    <scope>NUCLEOTIDE SEQUENCE [LARGE SCALE GENOMIC DNA]</scope>
    <source>
        <strain evidence="1 2">DSM 13146</strain>
    </source>
</reference>
<dbReference type="OrthoDB" id="7292394at2"/>
<dbReference type="AlphaFoldDB" id="A0A1W1X8E4"/>
<proteinExistence type="predicted"/>
<dbReference type="STRING" id="1121390.SAMN02746041_00813"/>
<protein>
    <submittedName>
        <fullName evidence="1">Uncharacterized protein</fullName>
    </submittedName>
</protein>
<dbReference type="CDD" id="cd10922">
    <property type="entry name" value="CE4_PelA_like_C"/>
    <property type="match status" value="1"/>
</dbReference>